<evidence type="ECO:0000313" key="3">
    <source>
        <dbReference type="Proteomes" id="UP000527616"/>
    </source>
</evidence>
<dbReference type="InterPro" id="IPR001845">
    <property type="entry name" value="HTH_ArsR_DNA-bd_dom"/>
</dbReference>
<dbReference type="InterPro" id="IPR036388">
    <property type="entry name" value="WH-like_DNA-bd_sf"/>
</dbReference>
<dbReference type="CDD" id="cd00090">
    <property type="entry name" value="HTH_ARSR"/>
    <property type="match status" value="1"/>
</dbReference>
<name>A0A7Z0IJM2_9ACTN</name>
<dbReference type="Gene3D" id="1.10.10.10">
    <property type="entry name" value="Winged helix-like DNA-binding domain superfamily/Winged helix DNA-binding domain"/>
    <property type="match status" value="1"/>
</dbReference>
<dbReference type="SUPFAM" id="SSF46785">
    <property type="entry name" value="Winged helix' DNA-binding domain"/>
    <property type="match status" value="1"/>
</dbReference>
<dbReference type="SMART" id="SM00418">
    <property type="entry name" value="HTH_ARSR"/>
    <property type="match status" value="1"/>
</dbReference>
<reference evidence="2 3" key="1">
    <citation type="submission" date="2020-07" db="EMBL/GenBank/DDBJ databases">
        <title>Sequencing the genomes of 1000 actinobacteria strains.</title>
        <authorList>
            <person name="Klenk H.-P."/>
        </authorList>
    </citation>
    <scope>NUCLEOTIDE SEQUENCE [LARGE SCALE GENOMIC DNA]</scope>
    <source>
        <strain evidence="2 3">DSM 103164</strain>
    </source>
</reference>
<dbReference type="EMBL" id="JACBZS010000001">
    <property type="protein sequence ID" value="NYI69591.1"/>
    <property type="molecule type" value="Genomic_DNA"/>
</dbReference>
<dbReference type="AlphaFoldDB" id="A0A7Z0IJM2"/>
<dbReference type="GO" id="GO:0003677">
    <property type="term" value="F:DNA binding"/>
    <property type="evidence" value="ECO:0007669"/>
    <property type="project" value="UniProtKB-KW"/>
</dbReference>
<proteinExistence type="predicted"/>
<dbReference type="RefSeq" id="WP_179443644.1">
    <property type="nucleotide sequence ID" value="NZ_JACBZS010000001.1"/>
</dbReference>
<dbReference type="GO" id="GO:0003700">
    <property type="term" value="F:DNA-binding transcription factor activity"/>
    <property type="evidence" value="ECO:0007669"/>
    <property type="project" value="InterPro"/>
</dbReference>
<evidence type="ECO:0000259" key="1">
    <source>
        <dbReference type="SMART" id="SM00418"/>
    </source>
</evidence>
<feature type="domain" description="HTH arsR-type" evidence="1">
    <location>
        <begin position="245"/>
        <end position="316"/>
    </location>
</feature>
<accession>A0A7Z0IJM2</accession>
<keyword evidence="3" id="KW-1185">Reference proteome</keyword>
<dbReference type="InterPro" id="IPR011991">
    <property type="entry name" value="ArsR-like_HTH"/>
</dbReference>
<gene>
    <name evidence="2" type="ORF">GGQ54_000151</name>
</gene>
<dbReference type="Proteomes" id="UP000527616">
    <property type="component" value="Unassembled WGS sequence"/>
</dbReference>
<comment type="caution">
    <text evidence="2">The sequence shown here is derived from an EMBL/GenBank/DDBJ whole genome shotgun (WGS) entry which is preliminary data.</text>
</comment>
<sequence>MLRIHFTERDLTSVVLADDVSLMWELVLSVHRLQARRRHRAFDAWQAEVLAAGLPEQCRVLLHLAPPIGYTPDFLTPEDAVTSIDAGRDAIADTDRSIVGAQVAELDAERGLAAAQRPAVDIDALVKALDVYWHLALAPYWQRIRRRVHEDLEVRRQLLATSGIAALLESLGPGIEWQPPFLIIKGPRRSADLHLDGRGIVLQPAYFCLDDPTKLRDPLGRPTLVHPTAHDPEVLAAGEDTADPGVARLIGPARHEILGAAAVPGTTSDLADRASVSVSAASRHAAVLRAAGLLASYRTGRSVEHRLTDLGRTLLDGA</sequence>
<keyword evidence="2" id="KW-0238">DNA-binding</keyword>
<evidence type="ECO:0000313" key="2">
    <source>
        <dbReference type="EMBL" id="NYI69591.1"/>
    </source>
</evidence>
<protein>
    <submittedName>
        <fullName evidence="2">DNA-binding transcriptional ArsR family regulator</fullName>
    </submittedName>
</protein>
<organism evidence="2 3">
    <name type="scientific">Naumannella cuiyingiana</name>
    <dbReference type="NCBI Taxonomy" id="1347891"/>
    <lineage>
        <taxon>Bacteria</taxon>
        <taxon>Bacillati</taxon>
        <taxon>Actinomycetota</taxon>
        <taxon>Actinomycetes</taxon>
        <taxon>Propionibacteriales</taxon>
        <taxon>Propionibacteriaceae</taxon>
        <taxon>Naumannella</taxon>
    </lineage>
</organism>
<dbReference type="InterPro" id="IPR036390">
    <property type="entry name" value="WH_DNA-bd_sf"/>
</dbReference>